<proteinExistence type="predicted"/>
<dbReference type="GO" id="GO:0005634">
    <property type="term" value="C:nucleus"/>
    <property type="evidence" value="ECO:0007669"/>
    <property type="project" value="UniProtKB-SubCell"/>
</dbReference>
<dbReference type="PANTHER" id="PTHR47287">
    <property type="entry name" value="C2H2 AND C2HC ZINC FINGERS SUPERFAMILY PROTEIN"/>
    <property type="match status" value="1"/>
</dbReference>
<comment type="subcellular location">
    <subcellularLocation>
        <location evidence="1">Nucleus</location>
    </subcellularLocation>
</comment>
<dbReference type="PROSITE" id="PS50157">
    <property type="entry name" value="ZINC_FINGER_C2H2_2"/>
    <property type="match status" value="1"/>
</dbReference>
<evidence type="ECO:0000259" key="8">
    <source>
        <dbReference type="PROSITE" id="PS50157"/>
    </source>
</evidence>
<evidence type="ECO:0000313" key="9">
    <source>
        <dbReference type="EnsemblPlants" id="cds.evm.model.07.1247"/>
    </source>
</evidence>
<evidence type="ECO:0000256" key="7">
    <source>
        <dbReference type="SAM" id="MobiDB-lite"/>
    </source>
</evidence>
<reference evidence="9" key="1">
    <citation type="submission" date="2018-11" db="EMBL/GenBank/DDBJ databases">
        <authorList>
            <person name="Grassa J C."/>
        </authorList>
    </citation>
    <scope>NUCLEOTIDE SEQUENCE [LARGE SCALE GENOMIC DNA]</scope>
</reference>
<evidence type="ECO:0000256" key="3">
    <source>
        <dbReference type="ARBA" id="ARBA00022771"/>
    </source>
</evidence>
<protein>
    <recommendedName>
        <fullName evidence="8">C2H2-type domain-containing protein</fullName>
    </recommendedName>
</protein>
<keyword evidence="4" id="KW-0862">Zinc</keyword>
<dbReference type="InterPro" id="IPR044246">
    <property type="entry name" value="ZFP3-like"/>
</dbReference>
<feature type="domain" description="C2H2-type" evidence="8">
    <location>
        <begin position="223"/>
        <end position="250"/>
    </location>
</feature>
<dbReference type="InterPro" id="IPR036236">
    <property type="entry name" value="Znf_C2H2_sf"/>
</dbReference>
<dbReference type="Gramene" id="evm.model.07.1247">
    <property type="protein sequence ID" value="cds.evm.model.07.1247"/>
    <property type="gene ID" value="evm.TU.07.1247"/>
</dbReference>
<feature type="region of interest" description="Disordered" evidence="7">
    <location>
        <begin position="537"/>
        <end position="565"/>
    </location>
</feature>
<dbReference type="Proteomes" id="UP000596661">
    <property type="component" value="Chromosome 7"/>
</dbReference>
<evidence type="ECO:0000256" key="2">
    <source>
        <dbReference type="ARBA" id="ARBA00022723"/>
    </source>
</evidence>
<keyword evidence="2" id="KW-0479">Metal-binding</keyword>
<accession>A0A803Q1X0</accession>
<name>A0A803Q1X0_CANSA</name>
<evidence type="ECO:0000256" key="6">
    <source>
        <dbReference type="PROSITE-ProRule" id="PRU00042"/>
    </source>
</evidence>
<feature type="region of interest" description="Disordered" evidence="7">
    <location>
        <begin position="196"/>
        <end position="215"/>
    </location>
</feature>
<dbReference type="SUPFAM" id="SSF57667">
    <property type="entry name" value="beta-beta-alpha zinc fingers"/>
    <property type="match status" value="1"/>
</dbReference>
<evidence type="ECO:0000256" key="1">
    <source>
        <dbReference type="ARBA" id="ARBA00004123"/>
    </source>
</evidence>
<dbReference type="GO" id="GO:0009788">
    <property type="term" value="P:negative regulation of abscisic acid-activated signaling pathway"/>
    <property type="evidence" value="ECO:0007669"/>
    <property type="project" value="InterPro"/>
</dbReference>
<evidence type="ECO:0000256" key="4">
    <source>
        <dbReference type="ARBA" id="ARBA00022833"/>
    </source>
</evidence>
<sequence length="602" mass="67960">MDVQQFTSTHYKISNGYKIVCPPQKKIKEWLDWSMDSTDLKSILRRIERAKLSRFKKTVLYVVTATLVYQVLEAAWLPVPLSSVRWSPVAGCRRVVAVCGLQFHPIVFMEKFSTSEASPSETSKVDETKRLAKMKSIMPAAVLDSENKSRFLLDLKLSQNDKSFLAAGSGSGTDKGTGSRKELNLFSSNQLVSAAPSLLPNHNQEEENKPSSAEELAQPARVFSCNFCKREFSTSQALGGHQNAHKHERMMAKRRQGIDAHGPFGPHRYSPYYPYYPSSSSYYGAYNNRSPLGIMDSVIHHKPNPYPWYNRPFGMTEYGSSGGERGGDMAPWSRQPSMLNSGQRGWGSVWLLVMGVDGLLMWQFMYVFIGGPWTFEKQLLCFVKPMELGQVFTREWESLIGEVEDVTVANRVMKVRVRINITRPLKRGLTVATDEKGTEFRVDAMGRGVLQALRLEFRDSGVEVNKLSLGVRHFMNMREVGRLVEAIKSSMPRRNTEEKVATTSVLKRREREEEIRITLGSETVTGEIPSVQTMRPGAPLVPSARRNTEEEYIRSPSGVKRKNVTDGKIEKRRVKQNIPPIVSPIVVEDEVAQSAEQTRQPQ</sequence>
<organism evidence="9 10">
    <name type="scientific">Cannabis sativa</name>
    <name type="common">Hemp</name>
    <name type="synonym">Marijuana</name>
    <dbReference type="NCBI Taxonomy" id="3483"/>
    <lineage>
        <taxon>Eukaryota</taxon>
        <taxon>Viridiplantae</taxon>
        <taxon>Streptophyta</taxon>
        <taxon>Embryophyta</taxon>
        <taxon>Tracheophyta</taxon>
        <taxon>Spermatophyta</taxon>
        <taxon>Magnoliopsida</taxon>
        <taxon>eudicotyledons</taxon>
        <taxon>Gunneridae</taxon>
        <taxon>Pentapetalae</taxon>
        <taxon>rosids</taxon>
        <taxon>fabids</taxon>
        <taxon>Rosales</taxon>
        <taxon>Cannabaceae</taxon>
        <taxon>Cannabis</taxon>
    </lineage>
</organism>
<dbReference type="EnsemblPlants" id="evm.model.07.1247">
    <property type="protein sequence ID" value="cds.evm.model.07.1247"/>
    <property type="gene ID" value="evm.TU.07.1247"/>
</dbReference>
<keyword evidence="5" id="KW-0539">Nucleus</keyword>
<dbReference type="Gene3D" id="3.30.160.60">
    <property type="entry name" value="Classic Zinc Finger"/>
    <property type="match status" value="1"/>
</dbReference>
<keyword evidence="10" id="KW-1185">Reference proteome</keyword>
<dbReference type="InterPro" id="IPR013087">
    <property type="entry name" value="Znf_C2H2_type"/>
</dbReference>
<dbReference type="PROSITE" id="PS00028">
    <property type="entry name" value="ZINC_FINGER_C2H2_1"/>
    <property type="match status" value="1"/>
</dbReference>
<keyword evidence="3 6" id="KW-0863">Zinc-finger</keyword>
<reference evidence="9" key="2">
    <citation type="submission" date="2021-03" db="UniProtKB">
        <authorList>
            <consortium name="EnsemblPlants"/>
        </authorList>
    </citation>
    <scope>IDENTIFICATION</scope>
</reference>
<dbReference type="AlphaFoldDB" id="A0A803Q1X0"/>
<evidence type="ECO:0000256" key="5">
    <source>
        <dbReference type="ARBA" id="ARBA00023242"/>
    </source>
</evidence>
<dbReference type="GO" id="GO:0008270">
    <property type="term" value="F:zinc ion binding"/>
    <property type="evidence" value="ECO:0007669"/>
    <property type="project" value="UniProtKB-KW"/>
</dbReference>
<dbReference type="EMBL" id="UZAU01000658">
    <property type="status" value="NOT_ANNOTATED_CDS"/>
    <property type="molecule type" value="Genomic_DNA"/>
</dbReference>
<dbReference type="PANTHER" id="PTHR47287:SF9">
    <property type="entry name" value="ZINC FINGER PROTEIN 4-LIKE"/>
    <property type="match status" value="1"/>
</dbReference>
<evidence type="ECO:0000313" key="10">
    <source>
        <dbReference type="Proteomes" id="UP000596661"/>
    </source>
</evidence>